<evidence type="ECO:0000313" key="2">
    <source>
        <dbReference type="Proteomes" id="UP001174934"/>
    </source>
</evidence>
<organism evidence="1 2">
    <name type="scientific">Bombardia bombarda</name>
    <dbReference type="NCBI Taxonomy" id="252184"/>
    <lineage>
        <taxon>Eukaryota</taxon>
        <taxon>Fungi</taxon>
        <taxon>Dikarya</taxon>
        <taxon>Ascomycota</taxon>
        <taxon>Pezizomycotina</taxon>
        <taxon>Sordariomycetes</taxon>
        <taxon>Sordariomycetidae</taxon>
        <taxon>Sordariales</taxon>
        <taxon>Lasiosphaeriaceae</taxon>
        <taxon>Bombardia</taxon>
    </lineage>
</organism>
<proteinExistence type="predicted"/>
<dbReference type="InterPro" id="IPR038883">
    <property type="entry name" value="AN11006-like"/>
</dbReference>
<dbReference type="AlphaFoldDB" id="A0AA40CE30"/>
<gene>
    <name evidence="1" type="ORF">B0T17DRAFT_39919</name>
</gene>
<dbReference type="PANTHER" id="PTHR42085:SF4">
    <property type="entry name" value="F-BOX DOMAIN-CONTAINING PROTEIN"/>
    <property type="match status" value="1"/>
</dbReference>
<comment type="caution">
    <text evidence="1">The sequence shown here is derived from an EMBL/GenBank/DDBJ whole genome shotgun (WGS) entry which is preliminary data.</text>
</comment>
<dbReference type="Proteomes" id="UP001174934">
    <property type="component" value="Unassembled WGS sequence"/>
</dbReference>
<protein>
    <submittedName>
        <fullName evidence="1">Uncharacterized protein</fullName>
    </submittedName>
</protein>
<name>A0AA40CE30_9PEZI</name>
<accession>A0AA40CE30</accession>
<sequence length="270" mass="30668">MLSPAYFSHRISPPSSSTHRWPYISIQCCSNNKASLIHASFHHTLQQHNMPQRDEISQPPPKPSSFLSIPIELRIEIYKLLLILPVSAKPSIHHKSTTSSNNKQKQHHTLHPAILSTSRQTHHEALPILYQHNIFLAHPLHLTSLPRLRPWYPPHTNQSLIRRWHLPLQLDLLPPPWSVSAITSAFSHADELVLSVWQAVVFAGPGAEALRRFEGVRGVRRARVLGCPGGFERYVAWMEGVMMMEGDEGVAVGEYQCVDETERKRLSGWV</sequence>
<evidence type="ECO:0000313" key="1">
    <source>
        <dbReference type="EMBL" id="KAK0635391.1"/>
    </source>
</evidence>
<dbReference type="EMBL" id="JAULSR010000001">
    <property type="protein sequence ID" value="KAK0635391.1"/>
    <property type="molecule type" value="Genomic_DNA"/>
</dbReference>
<keyword evidence="2" id="KW-1185">Reference proteome</keyword>
<dbReference type="PANTHER" id="PTHR42085">
    <property type="entry name" value="F-BOX DOMAIN-CONTAINING PROTEIN"/>
    <property type="match status" value="1"/>
</dbReference>
<reference evidence="1" key="1">
    <citation type="submission" date="2023-06" db="EMBL/GenBank/DDBJ databases">
        <title>Genome-scale phylogeny and comparative genomics of the fungal order Sordariales.</title>
        <authorList>
            <consortium name="Lawrence Berkeley National Laboratory"/>
            <person name="Hensen N."/>
            <person name="Bonometti L."/>
            <person name="Westerberg I."/>
            <person name="Brannstrom I.O."/>
            <person name="Guillou S."/>
            <person name="Cros-Aarteil S."/>
            <person name="Calhoun S."/>
            <person name="Haridas S."/>
            <person name="Kuo A."/>
            <person name="Mondo S."/>
            <person name="Pangilinan J."/>
            <person name="Riley R."/>
            <person name="LaButti K."/>
            <person name="Andreopoulos B."/>
            <person name="Lipzen A."/>
            <person name="Chen C."/>
            <person name="Yanf M."/>
            <person name="Daum C."/>
            <person name="Ng V."/>
            <person name="Clum A."/>
            <person name="Steindorff A."/>
            <person name="Ohm R."/>
            <person name="Martin F."/>
            <person name="Silar P."/>
            <person name="Natvig D."/>
            <person name="Lalanne C."/>
            <person name="Gautier V."/>
            <person name="Ament-velasquez S.L."/>
            <person name="Kruys A."/>
            <person name="Hutchinson M.I."/>
            <person name="Powell A.J."/>
            <person name="Barry K."/>
            <person name="Miller A.N."/>
            <person name="Grigoriev I.V."/>
            <person name="Debuchy R."/>
            <person name="Gladieux P."/>
            <person name="Thoren M.H."/>
            <person name="Johannesson H."/>
        </authorList>
    </citation>
    <scope>NUCLEOTIDE SEQUENCE</scope>
    <source>
        <strain evidence="1">SMH3391-2</strain>
    </source>
</reference>